<dbReference type="GeneID" id="54350041"/>
<name>A0A6A5RNB5_9PLEO</name>
<dbReference type="AlphaFoldDB" id="A0A6A5RNB5"/>
<evidence type="ECO:0000313" key="2">
    <source>
        <dbReference type="Proteomes" id="UP000800082"/>
    </source>
</evidence>
<protein>
    <submittedName>
        <fullName evidence="1">Uncharacterized protein</fullName>
    </submittedName>
</protein>
<reference evidence="1" key="1">
    <citation type="journal article" date="2020" name="Stud. Mycol.">
        <title>101 Dothideomycetes genomes: a test case for predicting lifestyles and emergence of pathogens.</title>
        <authorList>
            <person name="Haridas S."/>
            <person name="Albert R."/>
            <person name="Binder M."/>
            <person name="Bloem J."/>
            <person name="Labutti K."/>
            <person name="Salamov A."/>
            <person name="Andreopoulos B."/>
            <person name="Baker S."/>
            <person name="Barry K."/>
            <person name="Bills G."/>
            <person name="Bluhm B."/>
            <person name="Cannon C."/>
            <person name="Castanera R."/>
            <person name="Culley D."/>
            <person name="Daum C."/>
            <person name="Ezra D."/>
            <person name="Gonzalez J."/>
            <person name="Henrissat B."/>
            <person name="Kuo A."/>
            <person name="Liang C."/>
            <person name="Lipzen A."/>
            <person name="Lutzoni F."/>
            <person name="Magnuson J."/>
            <person name="Mondo S."/>
            <person name="Nolan M."/>
            <person name="Ohm R."/>
            <person name="Pangilinan J."/>
            <person name="Park H.-J."/>
            <person name="Ramirez L."/>
            <person name="Alfaro M."/>
            <person name="Sun H."/>
            <person name="Tritt A."/>
            <person name="Yoshinaga Y."/>
            <person name="Zwiers L.-H."/>
            <person name="Turgeon B."/>
            <person name="Goodwin S."/>
            <person name="Spatafora J."/>
            <person name="Crous P."/>
            <person name="Grigoriev I."/>
        </authorList>
    </citation>
    <scope>NUCLEOTIDE SEQUENCE</scope>
    <source>
        <strain evidence="1">CBS 183.55</strain>
    </source>
</reference>
<dbReference type="Proteomes" id="UP000800082">
    <property type="component" value="Unassembled WGS sequence"/>
</dbReference>
<dbReference type="EMBL" id="ML978967">
    <property type="protein sequence ID" value="KAF1928933.1"/>
    <property type="molecule type" value="Genomic_DNA"/>
</dbReference>
<evidence type="ECO:0000313" key="1">
    <source>
        <dbReference type="EMBL" id="KAF1928933.1"/>
    </source>
</evidence>
<organism evidence="1 2">
    <name type="scientific">Didymella exigua CBS 183.55</name>
    <dbReference type="NCBI Taxonomy" id="1150837"/>
    <lineage>
        <taxon>Eukaryota</taxon>
        <taxon>Fungi</taxon>
        <taxon>Dikarya</taxon>
        <taxon>Ascomycota</taxon>
        <taxon>Pezizomycotina</taxon>
        <taxon>Dothideomycetes</taxon>
        <taxon>Pleosporomycetidae</taxon>
        <taxon>Pleosporales</taxon>
        <taxon>Pleosporineae</taxon>
        <taxon>Didymellaceae</taxon>
        <taxon>Didymella</taxon>
    </lineage>
</organism>
<dbReference type="RefSeq" id="XP_033449181.1">
    <property type="nucleotide sequence ID" value="XM_033592373.1"/>
</dbReference>
<gene>
    <name evidence="1" type="ORF">M421DRAFT_420161</name>
</gene>
<keyword evidence="2" id="KW-1185">Reference proteome</keyword>
<proteinExistence type="predicted"/>
<accession>A0A6A5RNB5</accession>
<sequence>MSMIMRKSSHDTIHCADTQRDIARTSAVLLEMTWQDSQQCLAGEQDAIDLTCSPNYQPATITIHSTCRMPSALLPSTPECGTSALHAPKIALPRTFPNRQLSPPPIDHGAKVCLRRVTNHNLILPSRSVPCLLTPLSVTTCVTPSLVAGL</sequence>